<feature type="domain" description="Phage capsid-like C-terminal" evidence="2">
    <location>
        <begin position="180"/>
        <end position="454"/>
    </location>
</feature>
<dbReference type="Gene3D" id="3.30.2400.10">
    <property type="entry name" value="Major capsid protein gp5"/>
    <property type="match status" value="1"/>
</dbReference>
<organism evidence="3 6">
    <name type="scientific">Mycobacterium noviomagense</name>
    <dbReference type="NCBI Taxonomy" id="459858"/>
    <lineage>
        <taxon>Bacteria</taxon>
        <taxon>Bacillati</taxon>
        <taxon>Actinomycetota</taxon>
        <taxon>Actinomycetes</taxon>
        <taxon>Mycobacteriales</taxon>
        <taxon>Mycobacteriaceae</taxon>
        <taxon>Mycobacterium</taxon>
    </lineage>
</organism>
<dbReference type="NCBIfam" id="TIGR01554">
    <property type="entry name" value="major_cap_HK97"/>
    <property type="match status" value="1"/>
</dbReference>
<evidence type="ECO:0000313" key="5">
    <source>
        <dbReference type="Proteomes" id="UP000192374"/>
    </source>
</evidence>
<comment type="subcellular location">
    <subcellularLocation>
        <location evidence="1">Virion</location>
    </subcellularLocation>
</comment>
<evidence type="ECO:0000313" key="4">
    <source>
        <dbReference type="EMBL" id="ORB16821.1"/>
    </source>
</evidence>
<dbReference type="RefSeq" id="WP_083086634.1">
    <property type="nucleotide sequence ID" value="NZ_AP022583.1"/>
</dbReference>
<keyword evidence="5" id="KW-1185">Reference proteome</keyword>
<evidence type="ECO:0000259" key="2">
    <source>
        <dbReference type="Pfam" id="PF05065"/>
    </source>
</evidence>
<proteinExistence type="predicted"/>
<dbReference type="Pfam" id="PF05065">
    <property type="entry name" value="Phage_capsid"/>
    <property type="match status" value="1"/>
</dbReference>
<sequence>MNLDDVRRRQAEIKAELKSKRADLDAGRISAKSFGDFIDSAYAESQQLESLQYRFQKAGQVMGAQEAAFGGELETKAFRGEPKPPTPMDITPVQLQALEMAANARMPFQLEIGAKGGGVEQAWMAGITTKSAVFESNISGGLSGNLPAIQTPYAVGLGYEPTRIAALLPGASMPGPSAAWLSHTANTAEAAGVAEGGTKGDIGPTITENQVKPQKIAGLVSTSLEAWQDTSAYGEAALSSWLPQELTRSLINSESAFLLTATTGSSNSYGGPTNATFNGLLMQSGTLSRAVGSDTPLDAMNKAYIDVRTGSAYAEPDLVIMHPATWGALRREKSSFGTYILDQETGPLGLTADGSPASAGPAAEPNPFSIIKQGTPAVYGSLWGVKVAATTQCPAGTAIVMSVKAGGGIFWTRLGILLQFNPWGDAEWTTNTFSWRVEERVALSVPRPSALNIVTGLPAS</sequence>
<dbReference type="AlphaFoldDB" id="A0A7I7PHY6"/>
<reference evidence="3 6" key="2">
    <citation type="journal article" date="2019" name="Emerg. Microbes Infect.">
        <title>Comprehensive subspecies identification of 175 nontuberculous mycobacteria species based on 7547 genomic profiles.</title>
        <authorList>
            <person name="Matsumoto Y."/>
            <person name="Kinjo T."/>
            <person name="Motooka D."/>
            <person name="Nabeya D."/>
            <person name="Jung N."/>
            <person name="Uechi K."/>
            <person name="Horii T."/>
            <person name="Iida T."/>
            <person name="Fujita J."/>
            <person name="Nakamura S."/>
        </authorList>
    </citation>
    <scope>NUCLEOTIDE SEQUENCE [LARGE SCALE GENOMIC DNA]</scope>
    <source>
        <strain evidence="3 6">JCM 16367</strain>
    </source>
</reference>
<dbReference type="EMBL" id="MVIC01000006">
    <property type="protein sequence ID" value="ORB16821.1"/>
    <property type="molecule type" value="Genomic_DNA"/>
</dbReference>
<dbReference type="Proteomes" id="UP000466894">
    <property type="component" value="Chromosome"/>
</dbReference>
<dbReference type="Proteomes" id="UP000192374">
    <property type="component" value="Unassembled WGS sequence"/>
</dbReference>
<reference evidence="4 5" key="1">
    <citation type="submission" date="2017-02" db="EMBL/GenBank/DDBJ databases">
        <title>The new phylogeny of genus Mycobacterium.</title>
        <authorList>
            <person name="Tortoli E."/>
            <person name="Trovato A."/>
            <person name="Cirillo D.M."/>
        </authorList>
    </citation>
    <scope>NUCLEOTIDE SEQUENCE [LARGE SCALE GENOMIC DNA]</scope>
    <source>
        <strain evidence="4 5">DSM 45145</strain>
    </source>
</reference>
<dbReference type="OrthoDB" id="4688919at2"/>
<dbReference type="SUPFAM" id="SSF56563">
    <property type="entry name" value="Major capsid protein gp5"/>
    <property type="match status" value="1"/>
</dbReference>
<dbReference type="KEGG" id="mnv:MNVI_34900"/>
<dbReference type="InterPro" id="IPR054612">
    <property type="entry name" value="Phage_capsid-like_C"/>
</dbReference>
<protein>
    <recommendedName>
        <fullName evidence="2">Phage capsid-like C-terminal domain-containing protein</fullName>
    </recommendedName>
</protein>
<name>A0A7I7PHY6_9MYCO</name>
<dbReference type="Gene3D" id="3.30.2320.10">
    <property type="entry name" value="hypothetical protein PF0899 domain"/>
    <property type="match status" value="1"/>
</dbReference>
<dbReference type="EMBL" id="AP022583">
    <property type="protein sequence ID" value="BBY08172.1"/>
    <property type="molecule type" value="Genomic_DNA"/>
</dbReference>
<gene>
    <name evidence="4" type="ORF">BST37_05900</name>
    <name evidence="3" type="ORF">MNVI_34900</name>
</gene>
<evidence type="ECO:0000313" key="3">
    <source>
        <dbReference type="EMBL" id="BBY08172.1"/>
    </source>
</evidence>
<evidence type="ECO:0000313" key="6">
    <source>
        <dbReference type="Proteomes" id="UP000466894"/>
    </source>
</evidence>
<dbReference type="InterPro" id="IPR024455">
    <property type="entry name" value="Phage_capsid"/>
</dbReference>
<accession>A0A7I7PHY6</accession>
<evidence type="ECO:0000256" key="1">
    <source>
        <dbReference type="ARBA" id="ARBA00004328"/>
    </source>
</evidence>
<reference evidence="3" key="3">
    <citation type="submission" date="2020-02" db="EMBL/GenBank/DDBJ databases">
        <authorList>
            <person name="Matsumoto Y."/>
            <person name="Motooka D."/>
            <person name="Nakamura S."/>
        </authorList>
    </citation>
    <scope>NUCLEOTIDE SEQUENCE</scope>
    <source>
        <strain evidence="3">JCM 16367</strain>
    </source>
</reference>